<dbReference type="InterPro" id="IPR000477">
    <property type="entry name" value="RT_dom"/>
</dbReference>
<name>A0AA38FBE5_TAXCH</name>
<organism evidence="2 3">
    <name type="scientific">Taxus chinensis</name>
    <name type="common">Chinese yew</name>
    <name type="synonym">Taxus wallichiana var. chinensis</name>
    <dbReference type="NCBI Taxonomy" id="29808"/>
    <lineage>
        <taxon>Eukaryota</taxon>
        <taxon>Viridiplantae</taxon>
        <taxon>Streptophyta</taxon>
        <taxon>Embryophyta</taxon>
        <taxon>Tracheophyta</taxon>
        <taxon>Spermatophyta</taxon>
        <taxon>Pinopsida</taxon>
        <taxon>Pinidae</taxon>
        <taxon>Conifers II</taxon>
        <taxon>Cupressales</taxon>
        <taxon>Taxaceae</taxon>
        <taxon>Taxus</taxon>
    </lineage>
</organism>
<protein>
    <recommendedName>
        <fullName evidence="1">Reverse transcriptase domain-containing protein</fullName>
    </recommendedName>
</protein>
<dbReference type="SUPFAM" id="SSF56672">
    <property type="entry name" value="DNA/RNA polymerases"/>
    <property type="match status" value="1"/>
</dbReference>
<dbReference type="InterPro" id="IPR053134">
    <property type="entry name" value="RNA-dir_DNA_polymerase"/>
</dbReference>
<dbReference type="EMBL" id="JAHRHJ020000011">
    <property type="protein sequence ID" value="KAH9296393.1"/>
    <property type="molecule type" value="Genomic_DNA"/>
</dbReference>
<feature type="non-terminal residue" evidence="2">
    <location>
        <position position="93"/>
    </location>
</feature>
<evidence type="ECO:0000313" key="2">
    <source>
        <dbReference type="EMBL" id="KAH9296393.1"/>
    </source>
</evidence>
<dbReference type="PANTHER" id="PTHR24559">
    <property type="entry name" value="TRANSPOSON TY3-I GAG-POL POLYPROTEIN"/>
    <property type="match status" value="1"/>
</dbReference>
<dbReference type="PANTHER" id="PTHR24559:SF444">
    <property type="entry name" value="REVERSE TRANSCRIPTASE DOMAIN-CONTAINING PROTEIN"/>
    <property type="match status" value="1"/>
</dbReference>
<evidence type="ECO:0000313" key="3">
    <source>
        <dbReference type="Proteomes" id="UP000824469"/>
    </source>
</evidence>
<dbReference type="InterPro" id="IPR043502">
    <property type="entry name" value="DNA/RNA_pol_sf"/>
</dbReference>
<accession>A0AA38FBE5</accession>
<reference evidence="2 3" key="1">
    <citation type="journal article" date="2021" name="Nat. Plants">
        <title>The Taxus genome provides insights into paclitaxel biosynthesis.</title>
        <authorList>
            <person name="Xiong X."/>
            <person name="Gou J."/>
            <person name="Liao Q."/>
            <person name="Li Y."/>
            <person name="Zhou Q."/>
            <person name="Bi G."/>
            <person name="Li C."/>
            <person name="Du R."/>
            <person name="Wang X."/>
            <person name="Sun T."/>
            <person name="Guo L."/>
            <person name="Liang H."/>
            <person name="Lu P."/>
            <person name="Wu Y."/>
            <person name="Zhang Z."/>
            <person name="Ro D.K."/>
            <person name="Shang Y."/>
            <person name="Huang S."/>
            <person name="Yan J."/>
        </authorList>
    </citation>
    <scope>NUCLEOTIDE SEQUENCE [LARGE SCALE GENOMIC DNA]</scope>
    <source>
        <strain evidence="2">Ta-2019</strain>
    </source>
</reference>
<dbReference type="Gene3D" id="3.10.10.10">
    <property type="entry name" value="HIV Type 1 Reverse Transcriptase, subunit A, domain 1"/>
    <property type="match status" value="1"/>
</dbReference>
<evidence type="ECO:0000259" key="1">
    <source>
        <dbReference type="Pfam" id="PF00078"/>
    </source>
</evidence>
<dbReference type="AlphaFoldDB" id="A0AA38FBE5"/>
<dbReference type="Proteomes" id="UP000824469">
    <property type="component" value="Unassembled WGS sequence"/>
</dbReference>
<dbReference type="Gene3D" id="3.30.70.270">
    <property type="match status" value="1"/>
</dbReference>
<feature type="non-terminal residue" evidence="2">
    <location>
        <position position="1"/>
    </location>
</feature>
<keyword evidence="3" id="KW-1185">Reference proteome</keyword>
<gene>
    <name evidence="2" type="ORF">KI387_039981</name>
</gene>
<feature type="domain" description="Reverse transcriptase" evidence="1">
    <location>
        <begin position="9"/>
        <end position="89"/>
    </location>
</feature>
<dbReference type="Pfam" id="PF00078">
    <property type="entry name" value="RVT_1"/>
    <property type="match status" value="1"/>
</dbReference>
<dbReference type="CDD" id="cd01647">
    <property type="entry name" value="RT_LTR"/>
    <property type="match status" value="1"/>
</dbReference>
<comment type="caution">
    <text evidence="2">The sequence shown here is derived from an EMBL/GenBank/DDBJ whole genome shotgun (WGS) entry which is preliminary data.</text>
</comment>
<proteinExistence type="predicted"/>
<sequence length="93" mass="10434">NLNQSSLKDNYPLPIMDQVLQTVTGSKMLSMLNGFLGYNQVEVAAEDQHKMAFTTPWGTFAYRRMPFGLINAGATFQRAMDLAFRDLMGKVIV</sequence>
<dbReference type="InterPro" id="IPR043128">
    <property type="entry name" value="Rev_trsase/Diguanyl_cyclase"/>
</dbReference>